<feature type="domain" description="Glycosyltransferase subfamily 4-like N-terminal" evidence="2">
    <location>
        <begin position="18"/>
        <end position="174"/>
    </location>
</feature>
<dbReference type="Pfam" id="PF13439">
    <property type="entry name" value="Glyco_transf_4"/>
    <property type="match status" value="1"/>
</dbReference>
<dbReference type="CDD" id="cd03811">
    <property type="entry name" value="GT4_GT28_WabH-like"/>
    <property type="match status" value="1"/>
</dbReference>
<gene>
    <name evidence="3" type="ORF">DFR24_4601</name>
</gene>
<dbReference type="Gene3D" id="3.40.50.2000">
    <property type="entry name" value="Glycogen Phosphorylase B"/>
    <property type="match status" value="2"/>
</dbReference>
<reference evidence="3 4" key="1">
    <citation type="submission" date="2019-03" db="EMBL/GenBank/DDBJ databases">
        <title>Genomic Encyclopedia of Type Strains, Phase IV (KMG-IV): sequencing the most valuable type-strain genomes for metagenomic binning, comparative biology and taxonomic classification.</title>
        <authorList>
            <person name="Goeker M."/>
        </authorList>
    </citation>
    <scope>NUCLEOTIDE SEQUENCE [LARGE SCALE GENOMIC DNA]</scope>
    <source>
        <strain evidence="3 4">DSM 26377</strain>
    </source>
</reference>
<dbReference type="SUPFAM" id="SSF53756">
    <property type="entry name" value="UDP-Glycosyltransferase/glycogen phosphorylase"/>
    <property type="match status" value="1"/>
</dbReference>
<feature type="domain" description="Glycosyl transferase family 1" evidence="1">
    <location>
        <begin position="194"/>
        <end position="349"/>
    </location>
</feature>
<dbReference type="GO" id="GO:0016757">
    <property type="term" value="F:glycosyltransferase activity"/>
    <property type="evidence" value="ECO:0007669"/>
    <property type="project" value="InterPro"/>
</dbReference>
<dbReference type="Pfam" id="PF00534">
    <property type="entry name" value="Glycos_transf_1"/>
    <property type="match status" value="1"/>
</dbReference>
<proteinExistence type="predicted"/>
<evidence type="ECO:0000259" key="1">
    <source>
        <dbReference type="Pfam" id="PF00534"/>
    </source>
</evidence>
<dbReference type="Proteomes" id="UP000295341">
    <property type="component" value="Unassembled WGS sequence"/>
</dbReference>
<protein>
    <submittedName>
        <fullName evidence="3">Glycosyltransferase involved in cell wall biosynthesis</fullName>
    </submittedName>
</protein>
<evidence type="ECO:0000259" key="2">
    <source>
        <dbReference type="Pfam" id="PF13439"/>
    </source>
</evidence>
<accession>A0A4S3K8Z4</accession>
<evidence type="ECO:0000313" key="4">
    <source>
        <dbReference type="Proteomes" id="UP000295341"/>
    </source>
</evidence>
<keyword evidence="3" id="KW-0808">Transferase</keyword>
<dbReference type="OrthoDB" id="9792269at2"/>
<dbReference type="PANTHER" id="PTHR12526">
    <property type="entry name" value="GLYCOSYLTRANSFERASE"/>
    <property type="match status" value="1"/>
</dbReference>
<dbReference type="InterPro" id="IPR001296">
    <property type="entry name" value="Glyco_trans_1"/>
</dbReference>
<organism evidence="3 4">
    <name type="scientific">Panacagrimonas perspica</name>
    <dbReference type="NCBI Taxonomy" id="381431"/>
    <lineage>
        <taxon>Bacteria</taxon>
        <taxon>Pseudomonadati</taxon>
        <taxon>Pseudomonadota</taxon>
        <taxon>Gammaproteobacteria</taxon>
        <taxon>Nevskiales</taxon>
        <taxon>Nevskiaceae</taxon>
        <taxon>Panacagrimonas</taxon>
    </lineage>
</organism>
<dbReference type="InterPro" id="IPR028098">
    <property type="entry name" value="Glyco_trans_4-like_N"/>
</dbReference>
<sequence length="370" mass="40193">MSAAPDLTFLIESLYNDGVGKMRVHLMNEIARRGYRVELLLAEMDSPYLSKVDASIPRQGLRSVHGLKGLPGLALYLRRSRPRVLLTQRVRLNLLALRARALSRTDTRVFVTVNVNMSAKFDHQSARKRDRQIDHMRTYYPRNDGIIAVSRGVADDAAALIGIASDRVTVIPNPTVTPELATLAAQPLDHPWFAPDQAPVLLGAGRLMIEKGFDTLIRAFALVRRDVPTCRLMILGEGPDRKALETLAAELGLAESVAMPGFANNPYAYMTRASAFVLSSTREGSPNALVEALAVGVPLVSTDCPNGPQEVLEGGKHGRLVPVGDAAALARAIVDTLRDPVGTKDSRMAAAQRYTVERSTTLYLQALGLA</sequence>
<dbReference type="AlphaFoldDB" id="A0A4S3K8Z4"/>
<evidence type="ECO:0000313" key="3">
    <source>
        <dbReference type="EMBL" id="TDU24334.1"/>
    </source>
</evidence>
<comment type="caution">
    <text evidence="3">The sequence shown here is derived from an EMBL/GenBank/DDBJ whole genome shotgun (WGS) entry which is preliminary data.</text>
</comment>
<dbReference type="RefSeq" id="WP_133883747.1">
    <property type="nucleotide sequence ID" value="NZ_MWIN01000003.1"/>
</dbReference>
<name>A0A4S3K8Z4_9GAMM</name>
<dbReference type="EMBL" id="SOBT01000012">
    <property type="protein sequence ID" value="TDU24334.1"/>
    <property type="molecule type" value="Genomic_DNA"/>
</dbReference>
<keyword evidence="4" id="KW-1185">Reference proteome</keyword>
<dbReference type="GO" id="GO:1901135">
    <property type="term" value="P:carbohydrate derivative metabolic process"/>
    <property type="evidence" value="ECO:0007669"/>
    <property type="project" value="UniProtKB-ARBA"/>
</dbReference>